<feature type="compositionally biased region" description="Basic and acidic residues" evidence="10">
    <location>
        <begin position="2372"/>
        <end position="2381"/>
    </location>
</feature>
<dbReference type="SMART" id="SM00827">
    <property type="entry name" value="PKS_AT"/>
    <property type="match status" value="1"/>
</dbReference>
<dbReference type="InterPro" id="IPR049900">
    <property type="entry name" value="PKS_mFAS_DH"/>
</dbReference>
<gene>
    <name evidence="14" type="ORF">NA57DRAFT_39143</name>
</gene>
<dbReference type="NCBIfam" id="TIGR01733">
    <property type="entry name" value="AA-adenyl-dom"/>
    <property type="match status" value="1"/>
</dbReference>
<dbReference type="InterPro" id="IPR049551">
    <property type="entry name" value="PKS_DH_C"/>
</dbReference>
<dbReference type="Pfam" id="PF16197">
    <property type="entry name" value="KAsynt_C_assoc"/>
    <property type="match status" value="1"/>
</dbReference>
<keyword evidence="3" id="KW-0436">Ligase</keyword>
<dbReference type="InterPro" id="IPR016035">
    <property type="entry name" value="Acyl_Trfase/lysoPLipase"/>
</dbReference>
<dbReference type="InterPro" id="IPR057326">
    <property type="entry name" value="KR_dom"/>
</dbReference>
<dbReference type="InterPro" id="IPR014043">
    <property type="entry name" value="Acyl_transferase_dom"/>
</dbReference>
<dbReference type="SUPFAM" id="SSF52777">
    <property type="entry name" value="CoA-dependent acyltransferases"/>
    <property type="match status" value="2"/>
</dbReference>
<dbReference type="InterPro" id="IPR020806">
    <property type="entry name" value="PKS_PP-bd"/>
</dbReference>
<keyword evidence="5" id="KW-0808">Transferase</keyword>
<dbReference type="Pfam" id="PF00109">
    <property type="entry name" value="ketoacyl-synt"/>
    <property type="match status" value="1"/>
</dbReference>
<dbReference type="Gene3D" id="3.40.50.150">
    <property type="entry name" value="Vaccinia Virus protein VP39"/>
    <property type="match status" value="1"/>
</dbReference>
<dbReference type="SMART" id="SM00822">
    <property type="entry name" value="PKS_KR"/>
    <property type="match status" value="1"/>
</dbReference>
<dbReference type="PROSITE" id="PS52004">
    <property type="entry name" value="KS3_2"/>
    <property type="match status" value="1"/>
</dbReference>
<evidence type="ECO:0000256" key="6">
    <source>
        <dbReference type="ARBA" id="ARBA00022737"/>
    </source>
</evidence>
<dbReference type="InterPro" id="IPR010071">
    <property type="entry name" value="AA_adenyl_dom"/>
</dbReference>
<dbReference type="Gene3D" id="3.30.559.30">
    <property type="entry name" value="Nonribosomal peptide synthetase, condensation domain"/>
    <property type="match status" value="1"/>
</dbReference>
<feature type="active site" description="Proton donor; for dehydratase activity" evidence="9">
    <location>
        <position position="1169"/>
    </location>
</feature>
<dbReference type="InterPro" id="IPR029063">
    <property type="entry name" value="SAM-dependent_MTases_sf"/>
</dbReference>
<dbReference type="InterPro" id="IPR009081">
    <property type="entry name" value="PP-bd_ACP"/>
</dbReference>
<feature type="domain" description="Ketosynthase family 3 (KS3)" evidence="12">
    <location>
        <begin position="8"/>
        <end position="454"/>
    </location>
</feature>
<dbReference type="Gene3D" id="3.30.70.3290">
    <property type="match status" value="1"/>
</dbReference>
<organism evidence="14 15">
    <name type="scientific">Rhizodiscina lignyota</name>
    <dbReference type="NCBI Taxonomy" id="1504668"/>
    <lineage>
        <taxon>Eukaryota</taxon>
        <taxon>Fungi</taxon>
        <taxon>Dikarya</taxon>
        <taxon>Ascomycota</taxon>
        <taxon>Pezizomycotina</taxon>
        <taxon>Dothideomycetes</taxon>
        <taxon>Pleosporomycetidae</taxon>
        <taxon>Aulographales</taxon>
        <taxon>Rhizodiscinaceae</taxon>
        <taxon>Rhizodiscina</taxon>
    </lineage>
</organism>
<feature type="compositionally biased region" description="Polar residues" evidence="10">
    <location>
        <begin position="2346"/>
        <end position="2367"/>
    </location>
</feature>
<dbReference type="SUPFAM" id="SSF47336">
    <property type="entry name" value="ACP-like"/>
    <property type="match status" value="2"/>
</dbReference>
<feature type="region of interest" description="N-terminal hotdog fold" evidence="9">
    <location>
        <begin position="963"/>
        <end position="1099"/>
    </location>
</feature>
<dbReference type="InterPro" id="IPR042104">
    <property type="entry name" value="PKS_dehydratase_sf"/>
</dbReference>
<dbReference type="GO" id="GO:0031177">
    <property type="term" value="F:phosphopantetheine binding"/>
    <property type="evidence" value="ECO:0007669"/>
    <property type="project" value="InterPro"/>
</dbReference>
<dbReference type="InterPro" id="IPR020807">
    <property type="entry name" value="PKS_DH"/>
</dbReference>
<dbReference type="InterPro" id="IPR013968">
    <property type="entry name" value="PKS_KR"/>
</dbReference>
<dbReference type="GO" id="GO:0004312">
    <property type="term" value="F:fatty acid synthase activity"/>
    <property type="evidence" value="ECO:0007669"/>
    <property type="project" value="TreeGrafter"/>
</dbReference>
<dbReference type="InterPro" id="IPR014030">
    <property type="entry name" value="Ketoacyl_synth_N"/>
</dbReference>
<dbReference type="InterPro" id="IPR042099">
    <property type="entry name" value="ANL_N_sf"/>
</dbReference>
<dbReference type="Pfam" id="PF00550">
    <property type="entry name" value="PP-binding"/>
    <property type="match status" value="2"/>
</dbReference>
<dbReference type="SUPFAM" id="SSF51735">
    <property type="entry name" value="NAD(P)-binding Rossmann-fold domains"/>
    <property type="match status" value="2"/>
</dbReference>
<comment type="similarity">
    <text evidence="8">In the C-terminal section; belongs to the NRP synthetase family.</text>
</comment>
<dbReference type="InterPro" id="IPR018201">
    <property type="entry name" value="Ketoacyl_synth_AS"/>
</dbReference>
<dbReference type="InterPro" id="IPR036736">
    <property type="entry name" value="ACP-like_sf"/>
</dbReference>
<dbReference type="InterPro" id="IPR016036">
    <property type="entry name" value="Malonyl_transacylase_ACP-bd"/>
</dbReference>
<dbReference type="InterPro" id="IPR050091">
    <property type="entry name" value="PKS_NRPS_Biosynth_Enz"/>
</dbReference>
<dbReference type="InterPro" id="IPR014031">
    <property type="entry name" value="Ketoacyl_synth_C"/>
</dbReference>
<dbReference type="Pfam" id="PF08659">
    <property type="entry name" value="KR"/>
    <property type="match status" value="1"/>
</dbReference>
<comment type="caution">
    <text evidence="14">The sequence shown here is derived from an EMBL/GenBank/DDBJ whole genome shotgun (WGS) entry which is preliminary data.</text>
</comment>
<dbReference type="GO" id="GO:0004315">
    <property type="term" value="F:3-oxoacyl-[acyl-carrier-protein] synthase activity"/>
    <property type="evidence" value="ECO:0007669"/>
    <property type="project" value="InterPro"/>
</dbReference>
<dbReference type="SUPFAM" id="SSF52151">
    <property type="entry name" value="FabD/lysophospholipase-like"/>
    <property type="match status" value="1"/>
</dbReference>
<feature type="domain" description="PKS/mFAS DH" evidence="13">
    <location>
        <begin position="963"/>
        <end position="1264"/>
    </location>
</feature>
<dbReference type="SUPFAM" id="SSF56801">
    <property type="entry name" value="Acetyl-CoA synthetase-like"/>
    <property type="match status" value="1"/>
</dbReference>
<evidence type="ECO:0000256" key="5">
    <source>
        <dbReference type="ARBA" id="ARBA00022679"/>
    </source>
</evidence>
<dbReference type="PROSITE" id="PS52019">
    <property type="entry name" value="PKS_MFAS_DH"/>
    <property type="match status" value="1"/>
</dbReference>
<evidence type="ECO:0000256" key="7">
    <source>
        <dbReference type="ARBA" id="ARBA00023268"/>
    </source>
</evidence>
<dbReference type="Pfam" id="PF14765">
    <property type="entry name" value="PS-DH"/>
    <property type="match status" value="1"/>
</dbReference>
<dbReference type="Pfam" id="PF00698">
    <property type="entry name" value="Acyl_transf_1"/>
    <property type="match status" value="1"/>
</dbReference>
<dbReference type="EMBL" id="ML978126">
    <property type="protein sequence ID" value="KAF2098822.1"/>
    <property type="molecule type" value="Genomic_DNA"/>
</dbReference>
<evidence type="ECO:0000259" key="12">
    <source>
        <dbReference type="PROSITE" id="PS52004"/>
    </source>
</evidence>
<dbReference type="GO" id="GO:0006633">
    <property type="term" value="P:fatty acid biosynthetic process"/>
    <property type="evidence" value="ECO:0007669"/>
    <property type="project" value="InterPro"/>
</dbReference>
<dbReference type="Pfam" id="PF00668">
    <property type="entry name" value="Condensation"/>
    <property type="match status" value="1"/>
</dbReference>
<dbReference type="InterPro" id="IPR013217">
    <property type="entry name" value="Methyltransf_12"/>
</dbReference>
<dbReference type="Pfam" id="PF07993">
    <property type="entry name" value="NAD_binding_4"/>
    <property type="match status" value="1"/>
</dbReference>
<dbReference type="Pfam" id="PF21089">
    <property type="entry name" value="PKS_DH_N"/>
    <property type="match status" value="1"/>
</dbReference>
<dbReference type="Pfam" id="PF02801">
    <property type="entry name" value="Ketoacyl-synt_C"/>
    <property type="match status" value="1"/>
</dbReference>
<dbReference type="InterPro" id="IPR032821">
    <property type="entry name" value="PKS_assoc"/>
</dbReference>
<dbReference type="InterPro" id="IPR013120">
    <property type="entry name" value="FAR_NAD-bd"/>
</dbReference>
<evidence type="ECO:0000256" key="1">
    <source>
        <dbReference type="ARBA" id="ARBA00022450"/>
    </source>
</evidence>
<evidence type="ECO:0000313" key="15">
    <source>
        <dbReference type="Proteomes" id="UP000799772"/>
    </source>
</evidence>
<keyword evidence="2" id="KW-0597">Phosphoprotein</keyword>
<name>A0A9P4II11_9PEZI</name>
<dbReference type="PANTHER" id="PTHR43775:SF20">
    <property type="entry name" value="HYBRID PKS-NRPS SYNTHETASE APDA"/>
    <property type="match status" value="1"/>
</dbReference>
<feature type="region of interest" description="C-terminal hotdog fold" evidence="9">
    <location>
        <begin position="1114"/>
        <end position="1264"/>
    </location>
</feature>
<dbReference type="InterPro" id="IPR006162">
    <property type="entry name" value="Ppantetheine_attach_site"/>
</dbReference>
<dbReference type="SMART" id="SM00826">
    <property type="entry name" value="PKS_DH"/>
    <property type="match status" value="1"/>
</dbReference>
<dbReference type="PANTHER" id="PTHR43775">
    <property type="entry name" value="FATTY ACID SYNTHASE"/>
    <property type="match status" value="1"/>
</dbReference>
<keyword evidence="7" id="KW-0511">Multifunctional enzyme</keyword>
<evidence type="ECO:0000259" key="13">
    <source>
        <dbReference type="PROSITE" id="PS52019"/>
    </source>
</evidence>
<evidence type="ECO:0000256" key="2">
    <source>
        <dbReference type="ARBA" id="ARBA00022553"/>
    </source>
</evidence>
<dbReference type="Gene3D" id="3.40.366.10">
    <property type="entry name" value="Malonyl-Coenzyme A Acyl Carrier Protein, domain 2"/>
    <property type="match status" value="1"/>
</dbReference>
<dbReference type="SUPFAM" id="SSF55048">
    <property type="entry name" value="Probable ACP-binding domain of malonyl-CoA ACP transacylase"/>
    <property type="match status" value="1"/>
</dbReference>
<dbReference type="Gene3D" id="3.30.559.10">
    <property type="entry name" value="Chloramphenicol acetyltransferase-like domain"/>
    <property type="match status" value="1"/>
</dbReference>
<evidence type="ECO:0000256" key="10">
    <source>
        <dbReference type="SAM" id="MobiDB-lite"/>
    </source>
</evidence>
<dbReference type="SUPFAM" id="SSF53901">
    <property type="entry name" value="Thiolase-like"/>
    <property type="match status" value="1"/>
</dbReference>
<protein>
    <submittedName>
        <fullName evidence="14">Polyketide synthase</fullName>
    </submittedName>
</protein>
<sequence length="3821" mass="419762">MAESRSTPEPIAIVGSSCRFPGGASSPSKLWELLKNPRDVLVEIPPSRFNAKGFYHENGEYHGSTNVLHSYLLTEDHRVFDNNFFKIHPKEAESMDPQQRMLLETVYEGMDAAGYSIQELQGTQTAVFVGQMTQDYSDLLLRDVDSVPQYAATGLSRAILSNRVSYFFDWKGPSTTIDTACSSSLVALHHAVQTLRSGESNLAVAAGVNLILGPDPYILESKLHMLSPTGRSRMWDADADGYARGEGFAAVFLKTLTQAIADGDHIECIVRETGVNQDGRTSGITVPSAMSQTALIRSTYARAGLDCRRKEDRCQYFEAHGTGTMAGDPIEAEAVQGAFFATEDPEDDNEDDIRTSVDAEERLYIGSVKTVIGHLEGTAGLAGLLKASLAVQHGLIPPNMHFNRLNPRVAPFYTNLCIPTEIKPWPVMPPGVPRRASVNSFGFGGTNAHAILESWTPEATTMSTSTPSPYSPKLPCGPLVLSANSESALLAGARSLSGALKTGQTTDLSNLAWTLQTRRTELPYKTYVSSSTAEELAKKLDDLAAKAAQHPHNSIATKAIHVTEDLPPRILGIFTGQGAQWPSMGASLYAQSSVFKQSIDALEESLQRLPDSPSWSLAVELTAPVERSRIHEAEISQPLCTALQVALINLLHASGITFSAVIGHSSGEIAAAYAAGYLEASDAIRIAYYRGVYAHLAGLNSGKMMAVGMSLDQARAFCTREQFAGRIQVAASNSRSSVTLSGDADAIDEAKELLNEEQTFARVLKVDKAYHSHHMNPCAGPYLESLRNCDIRVRKGQLRCKWYSSVYGSNGRSIDEKALLNDTYWVDNMTKPVLFSQALERAVTEEHCHDIALEVGPHAALKAPASESLKTLTGLDIPYCGVLSRGKDDMDSFADALGFIWSNFLSLSPVVDFSGFRKACLGDSIGQGTVLKGLPPYAWDHSKHMWRESRKSRQYRSRESPIHELLGSATSHGGGREVIWRNVMRVQEMEWLRGHMFQGQILFPAAGYVSMAYEAAMRLTTSEEVRLVELEDLAIHRAITLEEDSAGTEVTFTIRVTGRSPGQIVAEYSCYSCKVDGDAAQELENMNFTGRAIIRLGTPAIDVLPARNPPRLPMKPVSVDRLYSYMEQVGLRYTGDFTVDSVQRRLNVSTVTLKRVDNSRLRLHPATLDSAFHGLFTALAFPGDGRLWTPYLPTNVQHIRINPVALEFSASPVDSGELVADCYLTKATSKVMSGDVNITSSANGHPQIQLRALTCSSFTKATPQNDRKLFAKTVWKRDVASGIEPKQIQYLTAEEVEYVDTCERLAYYYLRRLRDEISPSEIPELEGHFQIQIDWILNYLLPKVEAGRHPRIKKEWAADTREELTQLKDKYPGMVELEMITALGQVQPAILRGELPALQVMMQNDMLTRLYAEAVPFRQTYSHLAAVSEQLAHRYPHMKVLEIGAGTGGATIHMLKGLGSYCHSYTYTDISAGFFESARTLFSEHSALMEYAVLDIEASPRDQGFEDHSYDVIMSSNALHATKSLAETLAHCRSLLKPGGFLILNEVTNDGLTPQFTSSHLPGWWLGRDDGRMYHPTVDEDRWNEELLATGFSGVDAAYRDHDDPKKYLASLIVSQAIDERVEILRDPLSCMDRMPHLDNLLIVGGESRRVAKLVQKARSLLQPIVSEFTLARRLEDVEQVPSGAAVLVLSELDAPMFGDVNPAKFRGAQAVFQDAKHVLWVVTFSASPRSLLSVSKEDIVPLDGEFDTVKDAQALLGTLIAESLVWDVKGPIWVHDADPFLAKLIACAAAERGVIVFLSTSSGPGSDSNSTQAFIHPYATDRELQSIVPTDIQAFVNFGEANNLVDYVTRTSNHEVETRGIIGQGHDVNPIVLNYDREEMIRIATRSGSSPSLGFVADDVAIHEPIPVNQVARLSGPVYPTTVLRWEGVESVDIKISPLNAFNLFSENKTYLLVGLASELGLSICDWMVTHGARHIAITSRNPKVDAEVLKDLQRRGANIRVLPLDISDKEAVLRIYGDLCATMPPIAGVANAAMVLNDKLFTNMSLEDFEVALRPKVDGTRNLDELFYSTQLDFFICFSSLSCVMGNPGQSNYAAANMYMHALTRQRRQRGVAASIMDIAFLLGIGFVARNLEQYEEHLNKFGYMRMSEPEFHEIFAEAIVAGRPDSKEDPEIIIGIGEEVNALWHSNPRFATYVHNEHGAEDADGNQAQSSQSIQGRLATVRNSEEALAVLLGACIDKFAMILQVSAEAIDPSAQLLKLGIDSLVAVEIRSWFLKEVHVDIPVLKILGGSSLADICQDALAMLPPSMINSLETDPPQPETEVNDNKTLQTPVFGNSRDVSPAPTGTFSSQADGTSGTPLTTPSASEAGLPEKKANEDEHAYERMGEMSPGQSRLYFLHLYLEDKTTYNVTMSGQLRGPLEIARLRRALNTIAMKHEGLRTSFFLDSATGKAMQGVGHEPHIIFEHSDVQDDSEVQAAVDTNKRFNFDLEAGLWMKVHVLSRSWSQHHIVFTFHHIALDGVSWGIFLTELDQAYAGKDVGLPRQQALDLSDKRREEREPARLRKELQFWRDTFDSVPETLPLFPISRVQCRHLLKAYDTAAVDVVLEAPVVRQIKQASSELQITSFHFYLSAIASFISRCIGVDDFVIGILDANRNEAEERTTMGYFTNLLPLRFRMNAGERFNNLARRTRDNTFAALSHANADFDTILDTLKVSRSGDQNPLFQIAVNYRMGGSKTMPLGKCEIEWTSSTDARNPYDLIIDISEIAEGTIISFTTQSYLYSAADTRMLMTWYLRSLEGFATNTSRLASDCSLGASLDIQHAVDLGRGDRIVVEWQAPTLAHRIHEMATLNTKSIAIKDGYGRRLTYRAMMDRVNYITSQLRDLSAGSYVGVLLHPNADAICALLAIMDLGLVYVPLDLRNPAGRLAAIVADCRPSVIICQGETLSSAKELLMAAENSKVDLLNVSTLIEGGSESLQAPATCVARPHDPGFAIYTSGSTSTPKGVLLTHAALLNQIWAISKLFGIGKEVVLQQSSFGFDLSLEQIFSALANGGTLVVASKEARGDAIQISNLILSEGVTYTEFVPSEYLYLLRYGYHILKACSSWKYAFSGGEKVTAQLRRGFKKLGLSNLRLVNLYGPAEATLSCTRCVIPYTEDDIEDESPAGRVMPNYSVVIVDENMNPMPAGFPGEICIGGAGNAVGYVNRPEETARKFVPNRISPSQDSLEGWDKLYRTGDKGRMLESGFLHFMGRLDGDSQVKIRGMRIELEEIAKVIVSESRSAIVDAAVSLRSSDLLVAFVVFSDDFTGDKSAFLEQLKACLPLPAYMSPTNIVAIDEIPRSPNGKRDKSKIDSLPVPSSQDASELYEENLTDLEAQVVAVWQEVLPGAVQLSRLTSDADFFLVGGNSLLLLKLRTELRMAFGCDVTLPELFRASTIRGMASTIRTATYGEQILDQEIDWSTEIRALCDGLSPDALAPPAIAVSNPDAGAMLPKTGLCVVLTGATGFLGRHILDCLVRDKRVGEVHCISIRSNAKGEPRHVAVTSPKVIEYTGDLADRNLGLSNSELEQLTTRADVFIHNGADVSFMKTYRSLRRPNVLATRRLAEMALAASASFHFVSTASVARFYPGDSLPEVSIQATELLPVDGQHGYEASKWVGEALLEALAVDYGLRSWIHRPTSIAGEGVPEMDIVTTLYAYCKLLHAVPRFHGAVSGAFDFVPVRAVAEGIADAALDSVGVDTGRAVRASCEYLHHCSDVKVSLQSLRRHMEEEEGVAFDELDFEVWLERARDAGLGELVNGVLKSALENEQTLTLPVIHRGSN</sequence>
<dbReference type="Gene3D" id="3.30.300.30">
    <property type="match status" value="1"/>
</dbReference>
<feature type="domain" description="Carrier" evidence="11">
    <location>
        <begin position="2229"/>
        <end position="2306"/>
    </location>
</feature>
<dbReference type="InterPro" id="IPR000873">
    <property type="entry name" value="AMP-dep_synth/lig_dom"/>
</dbReference>
<dbReference type="OrthoDB" id="329835at2759"/>
<dbReference type="Gene3D" id="3.10.129.110">
    <property type="entry name" value="Polyketide synthase dehydratase"/>
    <property type="match status" value="1"/>
</dbReference>
<dbReference type="FunFam" id="3.40.366.10:FF:000002">
    <property type="entry name" value="Probable polyketide synthase 2"/>
    <property type="match status" value="1"/>
</dbReference>
<dbReference type="CDD" id="cd19532">
    <property type="entry name" value="C_PKS-NRPS"/>
    <property type="match status" value="1"/>
</dbReference>
<dbReference type="InterPro" id="IPR023213">
    <property type="entry name" value="CAT-like_dom_sf"/>
</dbReference>
<reference evidence="14" key="1">
    <citation type="journal article" date="2020" name="Stud. Mycol.">
        <title>101 Dothideomycetes genomes: a test case for predicting lifestyles and emergence of pathogens.</title>
        <authorList>
            <person name="Haridas S."/>
            <person name="Albert R."/>
            <person name="Binder M."/>
            <person name="Bloem J."/>
            <person name="Labutti K."/>
            <person name="Salamov A."/>
            <person name="Andreopoulos B."/>
            <person name="Baker S."/>
            <person name="Barry K."/>
            <person name="Bills G."/>
            <person name="Bluhm B."/>
            <person name="Cannon C."/>
            <person name="Castanera R."/>
            <person name="Culley D."/>
            <person name="Daum C."/>
            <person name="Ezra D."/>
            <person name="Gonzalez J."/>
            <person name="Henrissat B."/>
            <person name="Kuo A."/>
            <person name="Liang C."/>
            <person name="Lipzen A."/>
            <person name="Lutzoni F."/>
            <person name="Magnuson J."/>
            <person name="Mondo S."/>
            <person name="Nolan M."/>
            <person name="Ohm R."/>
            <person name="Pangilinan J."/>
            <person name="Park H.-J."/>
            <person name="Ramirez L."/>
            <person name="Alfaro M."/>
            <person name="Sun H."/>
            <person name="Tritt A."/>
            <person name="Yoshinaga Y."/>
            <person name="Zwiers L.-H."/>
            <person name="Turgeon B."/>
            <person name="Goodwin S."/>
            <person name="Spatafora J."/>
            <person name="Crous P."/>
            <person name="Grigoriev I."/>
        </authorList>
    </citation>
    <scope>NUCLEOTIDE SEQUENCE</scope>
    <source>
        <strain evidence="14">CBS 133067</strain>
    </source>
</reference>
<dbReference type="Pfam" id="PF08242">
    <property type="entry name" value="Methyltransf_12"/>
    <property type="match status" value="1"/>
</dbReference>
<dbReference type="PROSITE" id="PS00606">
    <property type="entry name" value="KS3_1"/>
    <property type="match status" value="1"/>
</dbReference>
<dbReference type="InterPro" id="IPR045851">
    <property type="entry name" value="AMP-bd_C_sf"/>
</dbReference>
<dbReference type="GO" id="GO:0009403">
    <property type="term" value="P:toxin biosynthetic process"/>
    <property type="evidence" value="ECO:0007669"/>
    <property type="project" value="UniProtKB-ARBA"/>
</dbReference>
<proteinExistence type="inferred from homology"/>
<dbReference type="GO" id="GO:0008168">
    <property type="term" value="F:methyltransferase activity"/>
    <property type="evidence" value="ECO:0007669"/>
    <property type="project" value="UniProtKB-KW"/>
</dbReference>
<dbReference type="InterPro" id="IPR049552">
    <property type="entry name" value="PKS_DH_N"/>
</dbReference>
<dbReference type="GO" id="GO:0032259">
    <property type="term" value="P:methylation"/>
    <property type="evidence" value="ECO:0007669"/>
    <property type="project" value="UniProtKB-KW"/>
</dbReference>
<evidence type="ECO:0000256" key="9">
    <source>
        <dbReference type="PROSITE-ProRule" id="PRU01363"/>
    </source>
</evidence>
<dbReference type="SMART" id="SM00823">
    <property type="entry name" value="PKS_PP"/>
    <property type="match status" value="2"/>
</dbReference>
<evidence type="ECO:0000313" key="14">
    <source>
        <dbReference type="EMBL" id="KAF2098822.1"/>
    </source>
</evidence>
<dbReference type="SMART" id="SM00825">
    <property type="entry name" value="PKS_KS"/>
    <property type="match status" value="1"/>
</dbReference>
<dbReference type="CDD" id="cd05930">
    <property type="entry name" value="A_NRPS"/>
    <property type="match status" value="1"/>
</dbReference>
<dbReference type="InterPro" id="IPR020841">
    <property type="entry name" value="PKS_Beta-ketoAc_synthase_dom"/>
</dbReference>
<dbReference type="SUPFAM" id="SSF53335">
    <property type="entry name" value="S-adenosyl-L-methionine-dependent methyltransferases"/>
    <property type="match status" value="1"/>
</dbReference>
<dbReference type="PROSITE" id="PS00012">
    <property type="entry name" value="PHOSPHOPANTETHEINE"/>
    <property type="match status" value="2"/>
</dbReference>
<feature type="region of interest" description="Disordered" evidence="10">
    <location>
        <begin position="3338"/>
        <end position="3360"/>
    </location>
</feature>
<evidence type="ECO:0000256" key="3">
    <source>
        <dbReference type="ARBA" id="ARBA00022598"/>
    </source>
</evidence>
<dbReference type="InterPro" id="IPR001227">
    <property type="entry name" value="Ac_transferase_dom_sf"/>
</dbReference>
<dbReference type="GO" id="GO:0016874">
    <property type="term" value="F:ligase activity"/>
    <property type="evidence" value="ECO:0007669"/>
    <property type="project" value="UniProtKB-KW"/>
</dbReference>
<evidence type="ECO:0000256" key="4">
    <source>
        <dbReference type="ARBA" id="ARBA00022603"/>
    </source>
</evidence>
<feature type="active site" description="Proton acceptor; for dehydratase activity" evidence="9">
    <location>
        <position position="995"/>
    </location>
</feature>
<accession>A0A9P4II11</accession>
<dbReference type="InterPro" id="IPR016039">
    <property type="entry name" value="Thiolase-like"/>
</dbReference>
<keyword evidence="6" id="KW-0677">Repeat</keyword>
<keyword evidence="4" id="KW-0489">Methyltransferase</keyword>
<dbReference type="Gene3D" id="3.40.50.12780">
    <property type="entry name" value="N-terminal domain of ligase-like"/>
    <property type="match status" value="1"/>
</dbReference>
<dbReference type="Pfam" id="PF00501">
    <property type="entry name" value="AMP-binding"/>
    <property type="match status" value="1"/>
</dbReference>
<evidence type="ECO:0000256" key="8">
    <source>
        <dbReference type="ARBA" id="ARBA00029443"/>
    </source>
</evidence>
<feature type="region of interest" description="Disordered" evidence="10">
    <location>
        <begin position="2310"/>
        <end position="2381"/>
    </location>
</feature>
<dbReference type="Gene3D" id="3.40.50.720">
    <property type="entry name" value="NAD(P)-binding Rossmann-like Domain"/>
    <property type="match status" value="2"/>
</dbReference>
<dbReference type="InterPro" id="IPR036291">
    <property type="entry name" value="NAD(P)-bd_dom_sf"/>
</dbReference>
<dbReference type="CDD" id="cd02440">
    <property type="entry name" value="AdoMet_MTases"/>
    <property type="match status" value="1"/>
</dbReference>
<keyword evidence="15" id="KW-1185">Reference proteome</keyword>
<dbReference type="FunFam" id="3.40.47.10:FF:000019">
    <property type="entry name" value="Polyketide synthase type I"/>
    <property type="match status" value="1"/>
</dbReference>
<evidence type="ECO:0000259" key="11">
    <source>
        <dbReference type="PROSITE" id="PS50075"/>
    </source>
</evidence>
<dbReference type="CDD" id="cd00833">
    <property type="entry name" value="PKS"/>
    <property type="match status" value="1"/>
</dbReference>
<dbReference type="InterPro" id="IPR001242">
    <property type="entry name" value="Condensation_dom"/>
</dbReference>
<dbReference type="PROSITE" id="PS50075">
    <property type="entry name" value="CARRIER"/>
    <property type="match status" value="2"/>
</dbReference>
<feature type="domain" description="Carrier" evidence="11">
    <location>
        <begin position="3369"/>
        <end position="3448"/>
    </location>
</feature>
<dbReference type="Gene3D" id="1.10.1200.10">
    <property type="entry name" value="ACP-like"/>
    <property type="match status" value="2"/>
</dbReference>
<dbReference type="Proteomes" id="UP000799772">
    <property type="component" value="Unassembled WGS sequence"/>
</dbReference>
<dbReference type="Gene3D" id="3.40.47.10">
    <property type="match status" value="1"/>
</dbReference>
<keyword evidence="1" id="KW-0596">Phosphopantetheine</keyword>